<name>A0A1H4DTF4_9FLAO</name>
<reference evidence="4 5" key="1">
    <citation type="submission" date="2016-10" db="EMBL/GenBank/DDBJ databases">
        <authorList>
            <person name="de Groot N.N."/>
        </authorList>
    </citation>
    <scope>NUCLEOTIDE SEQUENCE [LARGE SCALE GENOMIC DNA]</scope>
    <source>
        <strain evidence="4 5">DSM 23581</strain>
    </source>
</reference>
<dbReference type="PROSITE" id="PS51257">
    <property type="entry name" value="PROKAR_LIPOPROTEIN"/>
    <property type="match status" value="1"/>
</dbReference>
<keyword evidence="5" id="KW-1185">Reference proteome</keyword>
<dbReference type="STRING" id="908615.SAMN05421540_1158"/>
<dbReference type="Gene3D" id="3.30.1150.10">
    <property type="match status" value="1"/>
</dbReference>
<feature type="region of interest" description="Disordered" evidence="1">
    <location>
        <begin position="31"/>
        <end position="93"/>
    </location>
</feature>
<dbReference type="EMBL" id="FNQF01000015">
    <property type="protein sequence ID" value="SEA76034.1"/>
    <property type="molecule type" value="Genomic_DNA"/>
</dbReference>
<dbReference type="SUPFAM" id="SSF74653">
    <property type="entry name" value="TolA/TonB C-terminal domain"/>
    <property type="match status" value="1"/>
</dbReference>
<feature type="domain" description="TonB C-terminal" evidence="3">
    <location>
        <begin position="131"/>
        <end position="192"/>
    </location>
</feature>
<keyword evidence="2" id="KW-0732">Signal</keyword>
<accession>A0A1H4DTF4</accession>
<evidence type="ECO:0000313" key="4">
    <source>
        <dbReference type="EMBL" id="SEA76034.1"/>
    </source>
</evidence>
<gene>
    <name evidence="4" type="ORF">SAMN05421540_1158</name>
</gene>
<evidence type="ECO:0000256" key="2">
    <source>
        <dbReference type="SAM" id="SignalP"/>
    </source>
</evidence>
<dbReference type="AlphaFoldDB" id="A0A1H4DTF4"/>
<evidence type="ECO:0000256" key="1">
    <source>
        <dbReference type="SAM" id="MobiDB-lite"/>
    </source>
</evidence>
<dbReference type="Pfam" id="PF03544">
    <property type="entry name" value="TonB_C"/>
    <property type="match status" value="1"/>
</dbReference>
<dbReference type="RefSeq" id="WP_093245893.1">
    <property type="nucleotide sequence ID" value="NZ_FNQF01000015.1"/>
</dbReference>
<proteinExistence type="predicted"/>
<dbReference type="GO" id="GO:0055085">
    <property type="term" value="P:transmembrane transport"/>
    <property type="evidence" value="ECO:0007669"/>
    <property type="project" value="InterPro"/>
</dbReference>
<organism evidence="4 5">
    <name type="scientific">Psychroflexus halocasei</name>
    <dbReference type="NCBI Taxonomy" id="908615"/>
    <lineage>
        <taxon>Bacteria</taxon>
        <taxon>Pseudomonadati</taxon>
        <taxon>Bacteroidota</taxon>
        <taxon>Flavobacteriia</taxon>
        <taxon>Flavobacteriales</taxon>
        <taxon>Flavobacteriaceae</taxon>
        <taxon>Psychroflexus</taxon>
    </lineage>
</organism>
<protein>
    <submittedName>
        <fullName evidence="4">Protein TonB</fullName>
    </submittedName>
</protein>
<evidence type="ECO:0000313" key="5">
    <source>
        <dbReference type="Proteomes" id="UP000198820"/>
    </source>
</evidence>
<evidence type="ECO:0000259" key="3">
    <source>
        <dbReference type="Pfam" id="PF03544"/>
    </source>
</evidence>
<dbReference type="InterPro" id="IPR037682">
    <property type="entry name" value="TonB_C"/>
</dbReference>
<sequence length="193" mass="21916">MLQLKNLTHRRNLLFFCVFGFMMAFASCADDKSKSDQDDVTLEEPEMRDEDDAYKSQKNRKAKSAKDDALKGKKKRERERMSAASMPTFTYPGCEDADDPRHCTIDKIQEYASENFDVKSVEDEIVEGEHTVRVNFMIDNKGNVNQVEARSESSLLADEAKRIISSLPTMNPAMKDGKAIEATYALPVKFKIN</sequence>
<dbReference type="Proteomes" id="UP000198820">
    <property type="component" value="Unassembled WGS sequence"/>
</dbReference>
<feature type="compositionally biased region" description="Acidic residues" evidence="1">
    <location>
        <begin position="38"/>
        <end position="52"/>
    </location>
</feature>
<feature type="chain" id="PRO_5011462176" evidence="2">
    <location>
        <begin position="30"/>
        <end position="193"/>
    </location>
</feature>
<feature type="signal peptide" evidence="2">
    <location>
        <begin position="1"/>
        <end position="29"/>
    </location>
</feature>